<dbReference type="GO" id="GO:0016628">
    <property type="term" value="F:oxidoreductase activity, acting on the CH-CH group of donors, NAD or NADP as acceptor"/>
    <property type="evidence" value="ECO:0007669"/>
    <property type="project" value="UniProtKB-ARBA"/>
</dbReference>
<dbReference type="InterPro" id="IPR045247">
    <property type="entry name" value="Oye-like"/>
</dbReference>
<reference evidence="5 6" key="1">
    <citation type="journal article" date="2012" name="Int. J. Syst. Evol. Microbiol.">
        <title>Flammeovirga pacifica sp. nov., isolated from deep-sea sediment.</title>
        <authorList>
            <person name="Xu H."/>
            <person name="Fu Y."/>
            <person name="Yang N."/>
            <person name="Ding Z."/>
            <person name="Lai Q."/>
            <person name="Zeng R."/>
        </authorList>
    </citation>
    <scope>NUCLEOTIDE SEQUENCE [LARGE SCALE GENOMIC DNA]</scope>
    <source>
        <strain evidence="6">DSM 24597 / LMG 26175 / WPAGA1</strain>
    </source>
</reference>
<evidence type="ECO:0000313" key="6">
    <source>
        <dbReference type="Proteomes" id="UP000179797"/>
    </source>
</evidence>
<proteinExistence type="inferred from homology"/>
<dbReference type="STRING" id="915059.NH26_20190"/>
<dbReference type="RefSeq" id="WP_044217874.1">
    <property type="nucleotide sequence ID" value="NZ_JRYR02000002.1"/>
</dbReference>
<dbReference type="InterPro" id="IPR013785">
    <property type="entry name" value="Aldolase_TIM"/>
</dbReference>
<dbReference type="OrthoDB" id="9772736at2"/>
<dbReference type="EMBL" id="JRYR02000002">
    <property type="protein sequence ID" value="OHX63933.1"/>
    <property type="molecule type" value="Genomic_DNA"/>
</dbReference>
<protein>
    <submittedName>
        <fullName evidence="5">Alkene reductase</fullName>
    </submittedName>
</protein>
<comment type="caution">
    <text evidence="5">The sequence shown here is derived from an EMBL/GenBank/DDBJ whole genome shotgun (WGS) entry which is preliminary data.</text>
</comment>
<evidence type="ECO:0000256" key="1">
    <source>
        <dbReference type="ARBA" id="ARBA00001917"/>
    </source>
</evidence>
<sequence length="356" mass="39418">MKLFENYSLGNIPLNNKVVMAPLTRSRAINNIPDELIAEYYEQRASAGLIITEGTAPSANGCGYPRIPGIYNQAQIDGWKKVTDAVHEKGGKIFMQLMHTGRASHPANMEKEARVLAPSAIQLSGEMWTDSEGMQPYPVPEVMTTEDIQSTIQEYVDAAKNAIKSGMDGVELHSANGYLMEQFLTPHSNHRTDEYGGSIENRNRFIIEISQKVADAIGPEKVGIRVSPYGVFNDQGPFDELNEQYKELIKALNSIGLTYIHVVDHEGMGAPKVPDSIKEDIRLGFKNTYIASGNMTKRKGEVTLEANEGDLIAFGRPYISNPDLVHRLKNDIELAAPDFDTFYTPGEKGYTDYPTA</sequence>
<dbReference type="Proteomes" id="UP000179797">
    <property type="component" value="Unassembled WGS sequence"/>
</dbReference>
<dbReference type="Pfam" id="PF00724">
    <property type="entry name" value="Oxidored_FMN"/>
    <property type="match status" value="1"/>
</dbReference>
<dbReference type="AlphaFoldDB" id="A0A1S1YST9"/>
<accession>A0A1S1YST9</accession>
<dbReference type="PANTHER" id="PTHR22893:SF91">
    <property type="entry name" value="NADPH DEHYDROGENASE 2-RELATED"/>
    <property type="match status" value="1"/>
</dbReference>
<gene>
    <name evidence="5" type="ORF">NH26_20190</name>
</gene>
<dbReference type="SUPFAM" id="SSF51395">
    <property type="entry name" value="FMN-linked oxidoreductases"/>
    <property type="match status" value="1"/>
</dbReference>
<evidence type="ECO:0000256" key="3">
    <source>
        <dbReference type="ARBA" id="ARBA00023002"/>
    </source>
</evidence>
<keyword evidence="3" id="KW-0560">Oxidoreductase</keyword>
<keyword evidence="6" id="KW-1185">Reference proteome</keyword>
<evidence type="ECO:0000259" key="4">
    <source>
        <dbReference type="Pfam" id="PF00724"/>
    </source>
</evidence>
<feature type="domain" description="NADH:flavin oxidoreductase/NADH oxidase N-terminal" evidence="4">
    <location>
        <begin position="2"/>
        <end position="333"/>
    </location>
</feature>
<evidence type="ECO:0000256" key="2">
    <source>
        <dbReference type="ARBA" id="ARBA00005979"/>
    </source>
</evidence>
<organism evidence="5 6">
    <name type="scientific">Flammeovirga pacifica</name>
    <dbReference type="NCBI Taxonomy" id="915059"/>
    <lineage>
        <taxon>Bacteria</taxon>
        <taxon>Pseudomonadati</taxon>
        <taxon>Bacteroidota</taxon>
        <taxon>Cytophagia</taxon>
        <taxon>Cytophagales</taxon>
        <taxon>Flammeovirgaceae</taxon>
        <taxon>Flammeovirga</taxon>
    </lineage>
</organism>
<dbReference type="Gene3D" id="3.20.20.70">
    <property type="entry name" value="Aldolase class I"/>
    <property type="match status" value="1"/>
</dbReference>
<comment type="cofactor">
    <cofactor evidence="1">
        <name>FMN</name>
        <dbReference type="ChEBI" id="CHEBI:58210"/>
    </cofactor>
</comment>
<dbReference type="InterPro" id="IPR001155">
    <property type="entry name" value="OxRdtase_FMN_N"/>
</dbReference>
<dbReference type="PANTHER" id="PTHR22893">
    <property type="entry name" value="NADH OXIDOREDUCTASE-RELATED"/>
    <property type="match status" value="1"/>
</dbReference>
<evidence type="ECO:0000313" key="5">
    <source>
        <dbReference type="EMBL" id="OHX63933.1"/>
    </source>
</evidence>
<dbReference type="CDD" id="cd02933">
    <property type="entry name" value="OYE_like_FMN"/>
    <property type="match status" value="1"/>
</dbReference>
<dbReference type="GO" id="GO:0010181">
    <property type="term" value="F:FMN binding"/>
    <property type="evidence" value="ECO:0007669"/>
    <property type="project" value="InterPro"/>
</dbReference>
<dbReference type="GO" id="GO:0005829">
    <property type="term" value="C:cytosol"/>
    <property type="evidence" value="ECO:0007669"/>
    <property type="project" value="UniProtKB-ARBA"/>
</dbReference>
<dbReference type="FunFam" id="3.20.20.70:FF:000059">
    <property type="entry name" value="N-ethylmaleimide reductase, FMN-linked"/>
    <property type="match status" value="1"/>
</dbReference>
<comment type="similarity">
    <text evidence="2">Belongs to the NADH:flavin oxidoreductase/NADH oxidase family.</text>
</comment>
<name>A0A1S1YST9_FLAPC</name>